<dbReference type="InterPro" id="IPR004087">
    <property type="entry name" value="KH_dom"/>
</dbReference>
<keyword evidence="1" id="KW-0677">Repeat</keyword>
<gene>
    <name evidence="5" type="ORF">Ctob_011567</name>
</gene>
<comment type="caution">
    <text evidence="5">The sequence shown here is derived from an EMBL/GenBank/DDBJ whole genome shotgun (WGS) entry which is preliminary data.</text>
</comment>
<dbReference type="OrthoDB" id="442947at2759"/>
<evidence type="ECO:0000256" key="3">
    <source>
        <dbReference type="SAM" id="MobiDB-lite"/>
    </source>
</evidence>
<dbReference type="EMBL" id="JWZX01001876">
    <property type="protein sequence ID" value="KOO31987.1"/>
    <property type="molecule type" value="Genomic_DNA"/>
</dbReference>
<evidence type="ECO:0000313" key="5">
    <source>
        <dbReference type="EMBL" id="KOO31987.1"/>
    </source>
</evidence>
<dbReference type="Proteomes" id="UP000037460">
    <property type="component" value="Unassembled WGS sequence"/>
</dbReference>
<evidence type="ECO:0000256" key="1">
    <source>
        <dbReference type="ARBA" id="ARBA00022737"/>
    </source>
</evidence>
<protein>
    <submittedName>
        <fullName evidence="5">Poly-rC-binding protein 3-like protein</fullName>
    </submittedName>
</protein>
<evidence type="ECO:0000259" key="4">
    <source>
        <dbReference type="SMART" id="SM00322"/>
    </source>
</evidence>
<feature type="region of interest" description="Disordered" evidence="3">
    <location>
        <begin position="274"/>
        <end position="304"/>
    </location>
</feature>
<dbReference type="Pfam" id="PF00013">
    <property type="entry name" value="KH_1"/>
    <property type="match status" value="3"/>
</dbReference>
<evidence type="ECO:0000256" key="2">
    <source>
        <dbReference type="PROSITE-ProRule" id="PRU00117"/>
    </source>
</evidence>
<accession>A0A0M0K092</accession>
<sequence length="399" mass="39847">MSGKRGIEADGNACFDGASPFVSNPSPSSIAAAPISPNWPAAPRQSNGTIIGKGGASIKAIRDESACRVTIAEPVQAGAERLVTIVGPPVGAVIGKAGAQIKALREDTGATIRVETALAVTGERHVTVIGSRTEVQLAFHLLVLKLVSVPDEPLGANQPAKYQRTAMGAPTAPGLRGAYYGAYGPPGGPTGASAFGQPAAAGSAQNGAAGYYVPMPAGSGQYYVGQGLAQGLPGAYVVHAGARSSAPGPVGKGPVGAAPPFYAASVYGTQQQSAVTSTSSSAPAHATPPLVPPPAGYGAPPYGATATAYQQQSAQGYSSTPTGGADGEVMQLVPSALAGRLIGKGGSGIRELRDVSRASIRILSDCEPGTEQRKLTVSGTPEAIQMALSMISQKLSQGP</sequence>
<organism evidence="5 6">
    <name type="scientific">Chrysochromulina tobinii</name>
    <dbReference type="NCBI Taxonomy" id="1460289"/>
    <lineage>
        <taxon>Eukaryota</taxon>
        <taxon>Haptista</taxon>
        <taxon>Haptophyta</taxon>
        <taxon>Prymnesiophyceae</taxon>
        <taxon>Prymnesiales</taxon>
        <taxon>Chrysochromulinaceae</taxon>
        <taxon>Chrysochromulina</taxon>
    </lineage>
</organism>
<evidence type="ECO:0000313" key="6">
    <source>
        <dbReference type="Proteomes" id="UP000037460"/>
    </source>
</evidence>
<dbReference type="InterPro" id="IPR004088">
    <property type="entry name" value="KH_dom_type_1"/>
</dbReference>
<feature type="domain" description="K Homology" evidence="4">
    <location>
        <begin position="325"/>
        <end position="396"/>
    </location>
</feature>
<dbReference type="SMART" id="SM00322">
    <property type="entry name" value="KH"/>
    <property type="match status" value="2"/>
</dbReference>
<name>A0A0M0K092_9EUKA</name>
<dbReference type="CDD" id="cd00105">
    <property type="entry name" value="KH-I"/>
    <property type="match status" value="2"/>
</dbReference>
<reference evidence="6" key="1">
    <citation type="journal article" date="2015" name="PLoS Genet.">
        <title>Genome Sequence and Transcriptome Analyses of Chrysochromulina tobin: Metabolic Tools for Enhanced Algal Fitness in the Prominent Order Prymnesiales (Haptophyceae).</title>
        <authorList>
            <person name="Hovde B.T."/>
            <person name="Deodato C.R."/>
            <person name="Hunsperger H.M."/>
            <person name="Ryken S.A."/>
            <person name="Yost W."/>
            <person name="Jha R.K."/>
            <person name="Patterson J."/>
            <person name="Monnat R.J. Jr."/>
            <person name="Barlow S.B."/>
            <person name="Starkenburg S.R."/>
            <person name="Cattolico R.A."/>
        </authorList>
    </citation>
    <scope>NUCLEOTIDE SEQUENCE</scope>
    <source>
        <strain evidence="6">CCMP291</strain>
    </source>
</reference>
<dbReference type="AlphaFoldDB" id="A0A0M0K092"/>
<dbReference type="Gene3D" id="3.30.1370.10">
    <property type="entry name" value="K Homology domain, type 1"/>
    <property type="match status" value="3"/>
</dbReference>
<dbReference type="GO" id="GO:0003723">
    <property type="term" value="F:RNA binding"/>
    <property type="evidence" value="ECO:0007669"/>
    <property type="project" value="UniProtKB-UniRule"/>
</dbReference>
<proteinExistence type="predicted"/>
<keyword evidence="2" id="KW-0694">RNA-binding</keyword>
<keyword evidence="6" id="KW-1185">Reference proteome</keyword>
<dbReference type="InterPro" id="IPR036612">
    <property type="entry name" value="KH_dom_type_1_sf"/>
</dbReference>
<dbReference type="SUPFAM" id="SSF54791">
    <property type="entry name" value="Eukaryotic type KH-domain (KH-domain type I)"/>
    <property type="match status" value="3"/>
</dbReference>
<feature type="domain" description="K Homology" evidence="4">
    <location>
        <begin position="79"/>
        <end position="147"/>
    </location>
</feature>
<feature type="compositionally biased region" description="Low complexity" evidence="3">
    <location>
        <begin position="274"/>
        <end position="288"/>
    </location>
</feature>
<dbReference type="PANTHER" id="PTHR10288">
    <property type="entry name" value="KH DOMAIN CONTAINING RNA BINDING PROTEIN"/>
    <property type="match status" value="1"/>
</dbReference>
<dbReference type="PROSITE" id="PS50084">
    <property type="entry name" value="KH_TYPE_1"/>
    <property type="match status" value="3"/>
</dbReference>